<evidence type="ECO:0000313" key="2">
    <source>
        <dbReference type="EMBL" id="MFD0982639.1"/>
    </source>
</evidence>
<evidence type="ECO:0000256" key="1">
    <source>
        <dbReference type="SAM" id="SignalP"/>
    </source>
</evidence>
<comment type="caution">
    <text evidence="2">The sequence shown here is derived from an EMBL/GenBank/DDBJ whole genome shotgun (WGS) entry which is preliminary data.</text>
</comment>
<name>A0ABW3IXC1_9RHOB</name>
<evidence type="ECO:0000313" key="3">
    <source>
        <dbReference type="Proteomes" id="UP001597108"/>
    </source>
</evidence>
<dbReference type="EMBL" id="JBHTJT010000060">
    <property type="protein sequence ID" value="MFD0982639.1"/>
    <property type="molecule type" value="Genomic_DNA"/>
</dbReference>
<sequence>MKRKTQLLLVSIALAAFAAPSFAEDEYNVTAGFSLEGTQLALRGVDTVALSTLNAVVAGDAAHVVEHDGVTYYFASEITAGQFTADPAAYMPQYGGFCAFAVAIGKKLDGDPRYADIVDGKLYLFVNAAVFAKYTENPEETLRKAAETWPSIQHAAAGSL</sequence>
<keyword evidence="1" id="KW-0732">Signal</keyword>
<feature type="chain" id="PRO_5046322206" evidence="1">
    <location>
        <begin position="24"/>
        <end position="160"/>
    </location>
</feature>
<protein>
    <submittedName>
        <fullName evidence="2">YHS domain-containing (Seleno)protein</fullName>
    </submittedName>
</protein>
<feature type="signal peptide" evidence="1">
    <location>
        <begin position="1"/>
        <end position="23"/>
    </location>
</feature>
<proteinExistence type="predicted"/>
<gene>
    <name evidence="2" type="ORF">ACFQ2S_23680</name>
</gene>
<organism evidence="2 3">
    <name type="scientific">Tropicimonas aquimaris</name>
    <dbReference type="NCBI Taxonomy" id="914152"/>
    <lineage>
        <taxon>Bacteria</taxon>
        <taxon>Pseudomonadati</taxon>
        <taxon>Pseudomonadota</taxon>
        <taxon>Alphaproteobacteria</taxon>
        <taxon>Rhodobacterales</taxon>
        <taxon>Roseobacteraceae</taxon>
        <taxon>Tropicimonas</taxon>
    </lineage>
</organism>
<dbReference type="Proteomes" id="UP001597108">
    <property type="component" value="Unassembled WGS sequence"/>
</dbReference>
<accession>A0ABW3IXC1</accession>
<dbReference type="RefSeq" id="WP_386078893.1">
    <property type="nucleotide sequence ID" value="NZ_JBHTJT010000060.1"/>
</dbReference>
<keyword evidence="3" id="KW-1185">Reference proteome</keyword>
<reference evidence="3" key="1">
    <citation type="journal article" date="2019" name="Int. J. Syst. Evol. Microbiol.">
        <title>The Global Catalogue of Microorganisms (GCM) 10K type strain sequencing project: providing services to taxonomists for standard genome sequencing and annotation.</title>
        <authorList>
            <consortium name="The Broad Institute Genomics Platform"/>
            <consortium name="The Broad Institute Genome Sequencing Center for Infectious Disease"/>
            <person name="Wu L."/>
            <person name="Ma J."/>
        </authorList>
    </citation>
    <scope>NUCLEOTIDE SEQUENCE [LARGE SCALE GENOMIC DNA]</scope>
    <source>
        <strain evidence="3">CCUG 60524</strain>
    </source>
</reference>
<dbReference type="NCBIfam" id="NF041384">
    <property type="entry name" value="YHS_seleno_dom"/>
    <property type="match status" value="1"/>
</dbReference>